<comment type="caution">
    <text evidence="2">The sequence shown here is derived from an EMBL/GenBank/DDBJ whole genome shotgun (WGS) entry which is preliminary data.</text>
</comment>
<keyword evidence="1" id="KW-1133">Transmembrane helix</keyword>
<keyword evidence="1" id="KW-0472">Membrane</keyword>
<name>A0A0F9A060_9ZZZZ</name>
<keyword evidence="1" id="KW-0812">Transmembrane</keyword>
<feature type="transmembrane region" description="Helical" evidence="1">
    <location>
        <begin position="104"/>
        <end position="127"/>
    </location>
</feature>
<organism evidence="2">
    <name type="scientific">marine sediment metagenome</name>
    <dbReference type="NCBI Taxonomy" id="412755"/>
    <lineage>
        <taxon>unclassified sequences</taxon>
        <taxon>metagenomes</taxon>
        <taxon>ecological metagenomes</taxon>
    </lineage>
</organism>
<proteinExistence type="predicted"/>
<gene>
    <name evidence="2" type="ORF">LCGC14_2907940</name>
</gene>
<evidence type="ECO:0000313" key="2">
    <source>
        <dbReference type="EMBL" id="KKK72034.1"/>
    </source>
</evidence>
<reference evidence="2" key="1">
    <citation type="journal article" date="2015" name="Nature">
        <title>Complex archaea that bridge the gap between prokaryotes and eukaryotes.</title>
        <authorList>
            <person name="Spang A."/>
            <person name="Saw J.H."/>
            <person name="Jorgensen S.L."/>
            <person name="Zaremba-Niedzwiedzka K."/>
            <person name="Martijn J."/>
            <person name="Lind A.E."/>
            <person name="van Eijk R."/>
            <person name="Schleper C."/>
            <person name="Guy L."/>
            <person name="Ettema T.J."/>
        </authorList>
    </citation>
    <scope>NUCLEOTIDE SEQUENCE</scope>
</reference>
<evidence type="ECO:0000256" key="1">
    <source>
        <dbReference type="SAM" id="Phobius"/>
    </source>
</evidence>
<dbReference type="EMBL" id="LAZR01057454">
    <property type="protein sequence ID" value="KKK72034.1"/>
    <property type="molecule type" value="Genomic_DNA"/>
</dbReference>
<feature type="transmembrane region" description="Helical" evidence="1">
    <location>
        <begin position="28"/>
        <end position="49"/>
    </location>
</feature>
<sequence length="166" mass="19352">MVESGRYYVSDHGEYTEVSPAVYWTDLWYTRISEVLFAVTGVIVGYLVLRSIRRRRTQISNEIESSEELEKLRSQRRRIWLLTVPIMLGFLGVAWLLIRLPIPLHPFIFFGLILIGCTMLGMIFRLVGSEKLGWFIWCAGFGLPLCFFIWVLLWGVIQDFQSGDPW</sequence>
<feature type="transmembrane region" description="Helical" evidence="1">
    <location>
        <begin position="79"/>
        <end position="98"/>
    </location>
</feature>
<accession>A0A0F9A060</accession>
<protein>
    <submittedName>
        <fullName evidence="2">Uncharacterized protein</fullName>
    </submittedName>
</protein>
<dbReference type="AlphaFoldDB" id="A0A0F9A060"/>
<feature type="transmembrane region" description="Helical" evidence="1">
    <location>
        <begin position="134"/>
        <end position="157"/>
    </location>
</feature>
<feature type="non-terminal residue" evidence="2">
    <location>
        <position position="166"/>
    </location>
</feature>